<feature type="compositionally biased region" description="Low complexity" evidence="1">
    <location>
        <begin position="21"/>
        <end position="36"/>
    </location>
</feature>
<feature type="transmembrane region" description="Helical" evidence="2">
    <location>
        <begin position="72"/>
        <end position="96"/>
    </location>
</feature>
<evidence type="ECO:0000256" key="2">
    <source>
        <dbReference type="SAM" id="Phobius"/>
    </source>
</evidence>
<feature type="transmembrane region" description="Helical" evidence="2">
    <location>
        <begin position="108"/>
        <end position="141"/>
    </location>
</feature>
<proteinExistence type="predicted"/>
<protein>
    <recommendedName>
        <fullName evidence="3">DUF4190 domain-containing protein</fullName>
    </recommendedName>
</protein>
<dbReference type="EMBL" id="JACHVP010000007">
    <property type="protein sequence ID" value="MBB2969418.1"/>
    <property type="molecule type" value="Genomic_DNA"/>
</dbReference>
<keyword evidence="5" id="KW-1185">Reference proteome</keyword>
<evidence type="ECO:0000313" key="5">
    <source>
        <dbReference type="Proteomes" id="UP000538196"/>
    </source>
</evidence>
<feature type="domain" description="DUF4190" evidence="3">
    <location>
        <begin position="72"/>
        <end position="126"/>
    </location>
</feature>
<gene>
    <name evidence="4" type="ORF">FHX33_004202</name>
</gene>
<organism evidence="4 5">
    <name type="scientific">Leifsonia aquatica</name>
    <name type="common">Corynebacterium aquaticum</name>
    <dbReference type="NCBI Taxonomy" id="144185"/>
    <lineage>
        <taxon>Bacteria</taxon>
        <taxon>Bacillati</taxon>
        <taxon>Actinomycetota</taxon>
        <taxon>Actinomycetes</taxon>
        <taxon>Micrococcales</taxon>
        <taxon>Microbacteriaceae</taxon>
        <taxon>Leifsonia</taxon>
    </lineage>
</organism>
<reference evidence="4 5" key="1">
    <citation type="submission" date="2020-08" db="EMBL/GenBank/DDBJ databases">
        <title>Sequencing the genomes of 1000 actinobacteria strains.</title>
        <authorList>
            <person name="Klenk H.-P."/>
        </authorList>
    </citation>
    <scope>NUCLEOTIDE SEQUENCE [LARGE SCALE GENOMIC DNA]</scope>
    <source>
        <strain evidence="4 5">DSM 20146</strain>
    </source>
</reference>
<name>A0A7W4V009_LEIAQ</name>
<feature type="compositionally biased region" description="Pro residues" evidence="1">
    <location>
        <begin position="1"/>
        <end position="20"/>
    </location>
</feature>
<keyword evidence="2" id="KW-1133">Transmembrane helix</keyword>
<accession>A0A7W4V009</accession>
<evidence type="ECO:0000256" key="1">
    <source>
        <dbReference type="SAM" id="MobiDB-lite"/>
    </source>
</evidence>
<dbReference type="Proteomes" id="UP000538196">
    <property type="component" value="Unassembled WGS sequence"/>
</dbReference>
<dbReference type="AlphaFoldDB" id="A0A7W4V009"/>
<dbReference type="RefSeq" id="WP_179701545.1">
    <property type="nucleotide sequence ID" value="NZ_JACHVP010000007.1"/>
</dbReference>
<dbReference type="InterPro" id="IPR025241">
    <property type="entry name" value="DUF4190"/>
</dbReference>
<comment type="caution">
    <text evidence="4">The sequence shown here is derived from an EMBL/GenBank/DDBJ whole genome shotgun (WGS) entry which is preliminary data.</text>
</comment>
<feature type="region of interest" description="Disordered" evidence="1">
    <location>
        <begin position="1"/>
        <end position="36"/>
    </location>
</feature>
<sequence length="271" mass="27477">MTTTPPEPNDAQPNPAPDAPQQPVEQPAPAYAAAPAPGYAAAPPVPPAAGGPGVPPYQPYQAPAPSSGTTNVLAIVAFVASFFVNIVGIVCGHIALSQIKRTGEKGRGFALAGLIIGYVSVAITIVSIVFVIIASVASGLAVANAVRNLPTDLPSDSSSDAALTVDCARLDAAASSLIPVLNDQIPNLATDPTTAQAQIVAAFDAFTASTSDLSDPDLASEVDAFNADVETLKADLNTYIATPEADRDSSLLESDVSTISDQFDTLGSYCG</sequence>
<evidence type="ECO:0000313" key="4">
    <source>
        <dbReference type="EMBL" id="MBB2969418.1"/>
    </source>
</evidence>
<keyword evidence="2" id="KW-0472">Membrane</keyword>
<keyword evidence="2" id="KW-0812">Transmembrane</keyword>
<dbReference type="Pfam" id="PF13828">
    <property type="entry name" value="DUF4190"/>
    <property type="match status" value="1"/>
</dbReference>
<evidence type="ECO:0000259" key="3">
    <source>
        <dbReference type="Pfam" id="PF13828"/>
    </source>
</evidence>